<dbReference type="InterPro" id="IPR043502">
    <property type="entry name" value="DNA/RNA_pol_sf"/>
</dbReference>
<gene>
    <name evidence="5" type="ORF">Tci_063618</name>
</gene>
<dbReference type="Gene3D" id="3.30.420.10">
    <property type="entry name" value="Ribonuclease H-like superfamily/Ribonuclease H"/>
    <property type="match status" value="1"/>
</dbReference>
<name>A0A6L2NZM9_TANCI</name>
<feature type="region of interest" description="Disordered" evidence="3">
    <location>
        <begin position="1"/>
        <end position="33"/>
    </location>
</feature>
<dbReference type="PANTHER" id="PTHR42648:SF32">
    <property type="entry name" value="RIBONUCLEASE H-LIKE DOMAIN, GAG-PRE-INTEGRASE DOMAIN PROTEIN-RELATED"/>
    <property type="match status" value="1"/>
</dbReference>
<dbReference type="InterPro" id="IPR012337">
    <property type="entry name" value="RNaseH-like_sf"/>
</dbReference>
<comment type="caution">
    <text evidence="5">The sequence shown here is derived from an EMBL/GenBank/DDBJ whole genome shotgun (WGS) entry which is preliminary data.</text>
</comment>
<evidence type="ECO:0000313" key="5">
    <source>
        <dbReference type="EMBL" id="GEU91640.1"/>
    </source>
</evidence>
<dbReference type="GO" id="GO:0016787">
    <property type="term" value="F:hydrolase activity"/>
    <property type="evidence" value="ECO:0007669"/>
    <property type="project" value="UniProtKB-KW"/>
</dbReference>
<evidence type="ECO:0000259" key="4">
    <source>
        <dbReference type="PROSITE" id="PS50994"/>
    </source>
</evidence>
<feature type="compositionally biased region" description="Basic residues" evidence="3">
    <location>
        <begin position="1466"/>
        <end position="1476"/>
    </location>
</feature>
<keyword evidence="2" id="KW-0378">Hydrolase</keyword>
<proteinExistence type="predicted"/>
<evidence type="ECO:0000256" key="1">
    <source>
        <dbReference type="ARBA" id="ARBA00022723"/>
    </source>
</evidence>
<dbReference type="InterPro" id="IPR039537">
    <property type="entry name" value="Retrotran_Ty1/copia-like"/>
</dbReference>
<feature type="compositionally biased region" description="Polar residues" evidence="3">
    <location>
        <begin position="49"/>
        <end position="60"/>
    </location>
</feature>
<dbReference type="Pfam" id="PF07727">
    <property type="entry name" value="RVT_2"/>
    <property type="match status" value="1"/>
</dbReference>
<organism evidence="5">
    <name type="scientific">Tanacetum cinerariifolium</name>
    <name type="common">Dalmatian daisy</name>
    <name type="synonym">Chrysanthemum cinerariifolium</name>
    <dbReference type="NCBI Taxonomy" id="118510"/>
    <lineage>
        <taxon>Eukaryota</taxon>
        <taxon>Viridiplantae</taxon>
        <taxon>Streptophyta</taxon>
        <taxon>Embryophyta</taxon>
        <taxon>Tracheophyta</taxon>
        <taxon>Spermatophyta</taxon>
        <taxon>Magnoliopsida</taxon>
        <taxon>eudicotyledons</taxon>
        <taxon>Gunneridae</taxon>
        <taxon>Pentapetalae</taxon>
        <taxon>asterids</taxon>
        <taxon>campanulids</taxon>
        <taxon>Asterales</taxon>
        <taxon>Asteraceae</taxon>
        <taxon>Asteroideae</taxon>
        <taxon>Anthemideae</taxon>
        <taxon>Anthemidinae</taxon>
        <taxon>Tanacetum</taxon>
    </lineage>
</organism>
<dbReference type="GO" id="GO:0003676">
    <property type="term" value="F:nucleic acid binding"/>
    <property type="evidence" value="ECO:0007669"/>
    <property type="project" value="InterPro"/>
</dbReference>
<keyword evidence="1" id="KW-0479">Metal-binding</keyword>
<dbReference type="InterPro" id="IPR001584">
    <property type="entry name" value="Integrase_cat-core"/>
</dbReference>
<dbReference type="PANTHER" id="PTHR42648">
    <property type="entry name" value="TRANSPOSASE, PUTATIVE-RELATED"/>
    <property type="match status" value="1"/>
</dbReference>
<dbReference type="InterPro" id="IPR057670">
    <property type="entry name" value="SH3_retrovirus"/>
</dbReference>
<dbReference type="GO" id="GO:0046872">
    <property type="term" value="F:metal ion binding"/>
    <property type="evidence" value="ECO:0007669"/>
    <property type="project" value="UniProtKB-KW"/>
</dbReference>
<dbReference type="PROSITE" id="PS50994">
    <property type="entry name" value="INTEGRASE"/>
    <property type="match status" value="1"/>
</dbReference>
<feature type="region of interest" description="Disordered" evidence="3">
    <location>
        <begin position="49"/>
        <end position="92"/>
    </location>
</feature>
<dbReference type="Pfam" id="PF00665">
    <property type="entry name" value="rve"/>
    <property type="match status" value="1"/>
</dbReference>
<feature type="compositionally biased region" description="Acidic residues" evidence="3">
    <location>
        <begin position="1210"/>
        <end position="1225"/>
    </location>
</feature>
<sequence>MAVTTKNNNKKIRFTKHIPSSGNTPVKTTSSTNLVSSTPVLSFTGVNLLSSASGSQPQGNTKKDRIQRTPSKAKKNKLEDHPRTVRPSLNKKKSVVDTKAILTVLDSKLNVNSNLKCATCNGCLFFDNHDSCVLAYINSVNAGVKSKSVKKPKFLGTVKFKNDHVSKIMGYGDYKIGNDHLCSACAMGKSKKKSHKPKSEDTNQEKLYLLHMDLCGPMRVESINGKKYIFVIVDDYSRFTWVKCLRSKDEAPDFIIKFLKMIQVRLKVSVHHIRTNNGTAFVNQTLCENYEEVGIYHETSVARSPQQNEAVATTCFTQNRSIIRLHYGKTPYELLHNKLPNLSFLHVFGALCYPTNDSENLGKLQPKADIGIFIGYAPTKKTFQIYNRCTRQIVETIHVDFDELTEMTSEQSSLGPALNEMTPATISSGLVQKPSSLTPYVPPSRNDWDLLFQLMFDELLNPSPSVAIQAPKVIAPIADVIPPKQAESTDVEEDIHDIEVAHIGNDPLFGVPILEATFAQSSSTTSPHIIVQFDHQIPQHNSKWTKDYPLDNIIGQLSRPIEVMQEELNKFERLKVWERVPHPDEVMVITLKWIYKLKLDELGGILKNKSRLVARGYRQEEGIDFEESFAPVAILEAIRIFPAYATYKNMVVYQMDVMTTFLNGNLREEVYVIQSDGFVDQDNPNHVYKPKKALYGLKQAPRAWYDMLSSFLISQDFSKGSVDLTLFIRRNGNDLLLVQIYVDDIIFAASTLKLCDLFANLMCSNFKMSMMGKISFFLGLQISQSPGGIFINQSKYALESLKTYGFESCDPVDTLMVEKFKLDEDKEGKAIDSSHYHGMIGTLLYLTASRPDLQFVICMCARYQARPTEKHTMALDSTKFQCTAIIKGLLPYAAIMSNTLSLSISTSDTTLSRSRNLYAGILGDSHCSSHSIRFKMDNKKHIVNLESLWEMLHIFPRLPHQPFVEPPFEEEILAFLHFLRHSAVIRMLTDVNINKLHQPWRSFAAIINKCLTRKSSGYDSVRLSQAQILWGLYHKRNVDFAYLMWKDFVYQVEHKDTKKSNEMYYPRITKVIIHHFMSKDPSILRRNKVNCHYVRDDQMNSNAYKEYYAVGTRVTSPKPKASVQKTRSSSDIIITPLTAAAGLRLTTSKKGKQAAKASKAKSLYALSEVAMTEAQQLKLATKRSLQQTHISQASGSGADEGTGSIPGVPDEVEGDDKTDVEEEGGDHEQDSNKEEFIHPSLSTHAEKEPRDKESFDPILKTSEDIDDEGNGEENLGLNVGKEEGHDEEEEEDELYEDSHMTLTLVNPDGMESIFKTTSQIDVQTPTSVAPLPMSAPTLTSSTIFTITTTQQAPIPPTTALNNDDFLKTIDENMKNIIKEQVKEQVNVQVSKILPKIEHNVNEKLEAEVLTQSSNSSKTSYTIAADLSEMELKKILIEKMEGNKSIQRSNEQRNLYKALRRRTLRWIRRGSKRRRKGKEPESASALTEKATRSAGKSTQGALTPDHDWNKTLPATHGSIQPWISELAKQSDSRSSFNELMDTPMDFSAFLMNRLKVDTLTPKLLAGPTYELMKGSCKSLVELEYQLKEVYKATTDQLDWVNLEGQKYPHNLLKPLPLIPNNRGRHVIPFYHFINNDLEYLRGGASSRKYTAFFTKTKAADYGLIKIIAVTELKIVEWNNYKHLDWITVRRDDDKIYKFKEGEFKRLRFQDIEDMLLLLVQGKMTNLTVEERFAFNVSLRMFTRSIVIQRRVEDL</sequence>
<dbReference type="SUPFAM" id="SSF53098">
    <property type="entry name" value="Ribonuclease H-like"/>
    <property type="match status" value="1"/>
</dbReference>
<dbReference type="SUPFAM" id="SSF56672">
    <property type="entry name" value="DNA/RNA polymerases"/>
    <property type="match status" value="1"/>
</dbReference>
<feature type="compositionally biased region" description="Basic and acidic residues" evidence="3">
    <location>
        <begin position="1244"/>
        <end position="1255"/>
    </location>
</feature>
<feature type="domain" description="Integrase catalytic" evidence="4">
    <location>
        <begin position="193"/>
        <end position="386"/>
    </location>
</feature>
<dbReference type="GO" id="GO:0015074">
    <property type="term" value="P:DNA integration"/>
    <property type="evidence" value="ECO:0007669"/>
    <property type="project" value="InterPro"/>
</dbReference>
<dbReference type="Pfam" id="PF25597">
    <property type="entry name" value="SH3_retrovirus"/>
    <property type="match status" value="1"/>
</dbReference>
<feature type="region of interest" description="Disordered" evidence="3">
    <location>
        <begin position="1188"/>
        <end position="1293"/>
    </location>
</feature>
<feature type="compositionally biased region" description="Polar residues" evidence="3">
    <location>
        <begin position="18"/>
        <end position="33"/>
    </location>
</feature>
<protein>
    <submittedName>
        <fullName evidence="5">Retrovirus-related Pol polyprotein from transposon TNT 1-94</fullName>
    </submittedName>
</protein>
<dbReference type="InterPro" id="IPR013103">
    <property type="entry name" value="RVT_2"/>
</dbReference>
<feature type="region of interest" description="Disordered" evidence="3">
    <location>
        <begin position="1466"/>
        <end position="1509"/>
    </location>
</feature>
<reference evidence="5" key="1">
    <citation type="journal article" date="2019" name="Sci. Rep.">
        <title>Draft genome of Tanacetum cinerariifolium, the natural source of mosquito coil.</title>
        <authorList>
            <person name="Yamashiro T."/>
            <person name="Shiraishi A."/>
            <person name="Satake H."/>
            <person name="Nakayama K."/>
        </authorList>
    </citation>
    <scope>NUCLEOTIDE SEQUENCE</scope>
</reference>
<evidence type="ECO:0000256" key="2">
    <source>
        <dbReference type="ARBA" id="ARBA00022801"/>
    </source>
</evidence>
<dbReference type="InterPro" id="IPR036397">
    <property type="entry name" value="RNaseH_sf"/>
</dbReference>
<accession>A0A6L2NZM9</accession>
<feature type="compositionally biased region" description="Basic and acidic residues" evidence="3">
    <location>
        <begin position="1226"/>
        <end position="1237"/>
    </location>
</feature>
<dbReference type="EMBL" id="BKCJ010010450">
    <property type="protein sequence ID" value="GEU91640.1"/>
    <property type="molecule type" value="Genomic_DNA"/>
</dbReference>
<evidence type="ECO:0000256" key="3">
    <source>
        <dbReference type="SAM" id="MobiDB-lite"/>
    </source>
</evidence>